<dbReference type="EMBL" id="CM035414">
    <property type="protein sequence ID" value="KAH7429577.1"/>
    <property type="molecule type" value="Genomic_DNA"/>
</dbReference>
<evidence type="ECO:0000259" key="3">
    <source>
        <dbReference type="PROSITE" id="PS50961"/>
    </source>
</evidence>
<dbReference type="PROSITE" id="PS50961">
    <property type="entry name" value="HTH_LA"/>
    <property type="match status" value="1"/>
</dbReference>
<dbReference type="Gene3D" id="1.10.10.10">
    <property type="entry name" value="Winged helix-like DNA-binding domain superfamily/Winged helix DNA-binding domain"/>
    <property type="match status" value="1"/>
</dbReference>
<keyword evidence="5" id="KW-1185">Reference proteome</keyword>
<dbReference type="PANTHER" id="PTHR22792">
    <property type="entry name" value="LUPUS LA PROTEIN-RELATED"/>
    <property type="match status" value="1"/>
</dbReference>
<comment type="caution">
    <text evidence="4">The sequence shown here is derived from an EMBL/GenBank/DDBJ whole genome shotgun (WGS) entry which is preliminary data.</text>
</comment>
<dbReference type="OrthoDB" id="340227at2759"/>
<dbReference type="AlphaFoldDB" id="A0A8T2U1H6"/>
<evidence type="ECO:0000313" key="5">
    <source>
        <dbReference type="Proteomes" id="UP000825935"/>
    </source>
</evidence>
<dbReference type="CDD" id="cd07323">
    <property type="entry name" value="LAM"/>
    <property type="match status" value="1"/>
</dbReference>
<protein>
    <recommendedName>
        <fullName evidence="3">HTH La-type RNA-binding domain-containing protein</fullName>
    </recommendedName>
</protein>
<dbReference type="PANTHER" id="PTHR22792:SF132">
    <property type="entry name" value="LA-RELATED PROTEIN 1"/>
    <property type="match status" value="1"/>
</dbReference>
<dbReference type="GO" id="GO:0005737">
    <property type="term" value="C:cytoplasm"/>
    <property type="evidence" value="ECO:0007669"/>
    <property type="project" value="UniProtKB-ARBA"/>
</dbReference>
<evidence type="ECO:0000256" key="1">
    <source>
        <dbReference type="ARBA" id="ARBA00022884"/>
    </source>
</evidence>
<dbReference type="Pfam" id="PF05383">
    <property type="entry name" value="La"/>
    <property type="match status" value="1"/>
</dbReference>
<dbReference type="Proteomes" id="UP000825935">
    <property type="component" value="Chromosome 9"/>
</dbReference>
<sequence>MVIKQIEYYFSVENLCRDIYLRSKMDEWGFVPVSVIANFNRVKMITQNPYFIVEALQLSNVVEVQGDKVRKKGDWVNWLLPASQRLIASIGDKDQAVGFSTTYTNEDMNHNLGLRSSGMEVQNEIEKQVNEELEKSIDN</sequence>
<gene>
    <name evidence="4" type="ORF">KP509_09G056800</name>
</gene>
<feature type="domain" description="HTH La-type RNA-binding" evidence="3">
    <location>
        <begin position="1"/>
        <end position="81"/>
    </location>
</feature>
<dbReference type="InterPro" id="IPR036390">
    <property type="entry name" value="WH_DNA-bd_sf"/>
</dbReference>
<dbReference type="InterPro" id="IPR036388">
    <property type="entry name" value="WH-like_DNA-bd_sf"/>
</dbReference>
<proteinExistence type="predicted"/>
<dbReference type="SMART" id="SM00715">
    <property type="entry name" value="LA"/>
    <property type="match status" value="1"/>
</dbReference>
<dbReference type="InterPro" id="IPR045180">
    <property type="entry name" value="La_dom_prot"/>
</dbReference>
<keyword evidence="1 2" id="KW-0694">RNA-binding</keyword>
<dbReference type="GO" id="GO:0003723">
    <property type="term" value="F:RNA binding"/>
    <property type="evidence" value="ECO:0007669"/>
    <property type="project" value="UniProtKB-UniRule"/>
</dbReference>
<name>A0A8T2U1H6_CERRI</name>
<dbReference type="SUPFAM" id="SSF46785">
    <property type="entry name" value="Winged helix' DNA-binding domain"/>
    <property type="match status" value="1"/>
</dbReference>
<evidence type="ECO:0000256" key="2">
    <source>
        <dbReference type="PROSITE-ProRule" id="PRU00332"/>
    </source>
</evidence>
<evidence type="ECO:0000313" key="4">
    <source>
        <dbReference type="EMBL" id="KAH7429577.1"/>
    </source>
</evidence>
<dbReference type="InterPro" id="IPR006630">
    <property type="entry name" value="La_HTH"/>
</dbReference>
<organism evidence="4 5">
    <name type="scientific">Ceratopteris richardii</name>
    <name type="common">Triangle waterfern</name>
    <dbReference type="NCBI Taxonomy" id="49495"/>
    <lineage>
        <taxon>Eukaryota</taxon>
        <taxon>Viridiplantae</taxon>
        <taxon>Streptophyta</taxon>
        <taxon>Embryophyta</taxon>
        <taxon>Tracheophyta</taxon>
        <taxon>Polypodiopsida</taxon>
        <taxon>Polypodiidae</taxon>
        <taxon>Polypodiales</taxon>
        <taxon>Pteridineae</taxon>
        <taxon>Pteridaceae</taxon>
        <taxon>Parkerioideae</taxon>
        <taxon>Ceratopteris</taxon>
    </lineage>
</organism>
<accession>A0A8T2U1H6</accession>
<reference evidence="4" key="1">
    <citation type="submission" date="2021-08" db="EMBL/GenBank/DDBJ databases">
        <title>WGS assembly of Ceratopteris richardii.</title>
        <authorList>
            <person name="Marchant D.B."/>
            <person name="Chen G."/>
            <person name="Jenkins J."/>
            <person name="Shu S."/>
            <person name="Leebens-Mack J."/>
            <person name="Grimwood J."/>
            <person name="Schmutz J."/>
            <person name="Soltis P."/>
            <person name="Soltis D."/>
            <person name="Chen Z.-H."/>
        </authorList>
    </citation>
    <scope>NUCLEOTIDE SEQUENCE</scope>
    <source>
        <strain evidence="4">Whitten #5841</strain>
        <tissue evidence="4">Leaf</tissue>
    </source>
</reference>